<name>A0AC34R0T5_9BILA</name>
<organism evidence="1 2">
    <name type="scientific">Panagrolaimus sp. JU765</name>
    <dbReference type="NCBI Taxonomy" id="591449"/>
    <lineage>
        <taxon>Eukaryota</taxon>
        <taxon>Metazoa</taxon>
        <taxon>Ecdysozoa</taxon>
        <taxon>Nematoda</taxon>
        <taxon>Chromadorea</taxon>
        <taxon>Rhabditida</taxon>
        <taxon>Tylenchina</taxon>
        <taxon>Panagrolaimomorpha</taxon>
        <taxon>Panagrolaimoidea</taxon>
        <taxon>Panagrolaimidae</taxon>
        <taxon>Panagrolaimus</taxon>
    </lineage>
</organism>
<evidence type="ECO:0000313" key="1">
    <source>
        <dbReference type="Proteomes" id="UP000887576"/>
    </source>
</evidence>
<dbReference type="WBParaSite" id="JU765_v2.g2298.t1">
    <property type="protein sequence ID" value="JU765_v2.g2298.t1"/>
    <property type="gene ID" value="JU765_v2.g2298"/>
</dbReference>
<evidence type="ECO:0000313" key="2">
    <source>
        <dbReference type="WBParaSite" id="JU765_v2.g2298.t1"/>
    </source>
</evidence>
<reference evidence="2" key="1">
    <citation type="submission" date="2022-11" db="UniProtKB">
        <authorList>
            <consortium name="WormBaseParasite"/>
        </authorList>
    </citation>
    <scope>IDENTIFICATION</scope>
</reference>
<proteinExistence type="predicted"/>
<sequence>MIGKNNKKLELQQTRRKRKRIRSKQQKEAANLRERKRMKDLNLAFENLRKLMPTLTYEKRFSRLELL</sequence>
<protein>
    <submittedName>
        <fullName evidence="2">BHLH domain-containing protein</fullName>
    </submittedName>
</protein>
<accession>A0AC34R0T5</accession>
<dbReference type="Proteomes" id="UP000887576">
    <property type="component" value="Unplaced"/>
</dbReference>